<feature type="region of interest" description="Disordered" evidence="22">
    <location>
        <begin position="131"/>
        <end position="236"/>
    </location>
</feature>
<evidence type="ECO:0000256" key="10">
    <source>
        <dbReference type="ARBA" id="ARBA00022843"/>
    </source>
</evidence>
<organism evidence="25 26">
    <name type="scientific">Diceros bicornis minor</name>
    <name type="common">South-central black rhinoceros</name>
    <dbReference type="NCBI Taxonomy" id="77932"/>
    <lineage>
        <taxon>Eukaryota</taxon>
        <taxon>Metazoa</taxon>
        <taxon>Chordata</taxon>
        <taxon>Craniata</taxon>
        <taxon>Vertebrata</taxon>
        <taxon>Euteleostomi</taxon>
        <taxon>Mammalia</taxon>
        <taxon>Eutheria</taxon>
        <taxon>Laurasiatheria</taxon>
        <taxon>Perissodactyla</taxon>
        <taxon>Rhinocerotidae</taxon>
        <taxon>Diceros</taxon>
    </lineage>
</organism>
<feature type="region of interest" description="Disordered" evidence="22">
    <location>
        <begin position="252"/>
        <end position="436"/>
    </location>
</feature>
<dbReference type="FunFam" id="1.10.533.10:FF:000063">
    <property type="entry name" value="Mitochondrial antiviral-signaling protein"/>
    <property type="match status" value="1"/>
</dbReference>
<evidence type="ECO:0000256" key="3">
    <source>
        <dbReference type="ARBA" id="ARBA00022481"/>
    </source>
</evidence>
<dbReference type="PANTHER" id="PTHR21446:SF6">
    <property type="entry name" value="MITOCHONDRIAL ANTIVIRAL-SIGNALING PROTEIN"/>
    <property type="match status" value="1"/>
</dbReference>
<feature type="compositionally biased region" description="Polar residues" evidence="22">
    <location>
        <begin position="317"/>
        <end position="327"/>
    </location>
</feature>
<dbReference type="Proteomes" id="UP000551758">
    <property type="component" value="Unassembled WGS sequence"/>
</dbReference>
<keyword evidence="8 23" id="KW-0812">Transmembrane</keyword>
<evidence type="ECO:0000256" key="2">
    <source>
        <dbReference type="ARBA" id="ARBA00004572"/>
    </source>
</evidence>
<evidence type="ECO:0000256" key="21">
    <source>
        <dbReference type="ARBA" id="ARBA00083233"/>
    </source>
</evidence>
<accession>A0A7J7F9Y8</accession>
<dbReference type="EMBL" id="JACDTQ010000823">
    <property type="protein sequence ID" value="KAF5924892.1"/>
    <property type="molecule type" value="Genomic_DNA"/>
</dbReference>
<dbReference type="GO" id="GO:1900063">
    <property type="term" value="P:regulation of peroxisome organization"/>
    <property type="evidence" value="ECO:0007669"/>
    <property type="project" value="UniProtKB-ARBA"/>
</dbReference>
<feature type="compositionally biased region" description="Low complexity" evidence="22">
    <location>
        <begin position="283"/>
        <end position="299"/>
    </location>
</feature>
<evidence type="ECO:0000256" key="19">
    <source>
        <dbReference type="ARBA" id="ARBA00071084"/>
    </source>
</evidence>
<keyword evidence="9" id="KW-1000">Mitochondrion outer membrane</keyword>
<keyword evidence="3" id="KW-0488">Methylation</keyword>
<dbReference type="GO" id="GO:0005777">
    <property type="term" value="C:peroxisome"/>
    <property type="evidence" value="ECO:0007669"/>
    <property type="project" value="UniProtKB-SubCell"/>
</dbReference>
<keyword evidence="12 23" id="KW-1133">Transmembrane helix</keyword>
<dbReference type="GO" id="GO:0005741">
    <property type="term" value="C:mitochondrial outer membrane"/>
    <property type="evidence" value="ECO:0007669"/>
    <property type="project" value="UniProtKB-SubCell"/>
</dbReference>
<dbReference type="GO" id="GO:0070585">
    <property type="term" value="P:protein localization to mitochondrion"/>
    <property type="evidence" value="ECO:0007669"/>
    <property type="project" value="UniProtKB-ARBA"/>
</dbReference>
<evidence type="ECO:0000256" key="14">
    <source>
        <dbReference type="ARBA" id="ARBA00023128"/>
    </source>
</evidence>
<comment type="subcellular location">
    <subcellularLocation>
        <location evidence="2">Mitochondrion outer membrane</location>
        <topology evidence="2">Single-pass membrane protein</topology>
    </subcellularLocation>
    <subcellularLocation>
        <location evidence="1">Peroxisome</location>
    </subcellularLocation>
</comment>
<dbReference type="GO" id="GO:0032755">
    <property type="term" value="P:positive regulation of interleukin-6 production"/>
    <property type="evidence" value="ECO:0007669"/>
    <property type="project" value="UniProtKB-ARBA"/>
</dbReference>
<protein>
    <recommendedName>
        <fullName evidence="19">Mitochondrial antiviral-signaling protein</fullName>
    </recommendedName>
    <alternativeName>
        <fullName evidence="20">Interferon beta promoter stimulator protein 1</fullName>
    </alternativeName>
    <alternativeName>
        <fullName evidence="21">Virus-induced-signaling adapter</fullName>
    </alternativeName>
</protein>
<dbReference type="GO" id="GO:0032728">
    <property type="term" value="P:positive regulation of interferon-beta production"/>
    <property type="evidence" value="ECO:0007669"/>
    <property type="project" value="UniProtKB-ARBA"/>
</dbReference>
<evidence type="ECO:0000313" key="25">
    <source>
        <dbReference type="EMBL" id="KAF5924892.1"/>
    </source>
</evidence>
<dbReference type="GO" id="GO:0002230">
    <property type="term" value="P:positive regulation of defense response to virus by host"/>
    <property type="evidence" value="ECO:0007669"/>
    <property type="project" value="UniProtKB-ARBA"/>
</dbReference>
<dbReference type="Pfam" id="PF16739">
    <property type="entry name" value="CARD_2"/>
    <property type="match status" value="1"/>
</dbReference>
<name>A0A7J7F9Y8_DICBM</name>
<evidence type="ECO:0000256" key="15">
    <source>
        <dbReference type="ARBA" id="ARBA00023136"/>
    </source>
</evidence>
<evidence type="ECO:0000256" key="11">
    <source>
        <dbReference type="ARBA" id="ARBA00022859"/>
    </source>
</evidence>
<evidence type="ECO:0000256" key="17">
    <source>
        <dbReference type="ARBA" id="ARBA00023140"/>
    </source>
</evidence>
<reference evidence="25 26" key="1">
    <citation type="journal article" date="2020" name="Mol. Biol. Evol.">
        <title>Interspecific Gene Flow and the Evolution of Specialization in Black and White Rhinoceros.</title>
        <authorList>
            <person name="Moodley Y."/>
            <person name="Westbury M.V."/>
            <person name="Russo I.M."/>
            <person name="Gopalakrishnan S."/>
            <person name="Rakotoarivelo A."/>
            <person name="Olsen R.A."/>
            <person name="Prost S."/>
            <person name="Tunstall T."/>
            <person name="Ryder O.A."/>
            <person name="Dalen L."/>
            <person name="Bruford M.W."/>
        </authorList>
    </citation>
    <scope>NUCLEOTIDE SEQUENCE [LARGE SCALE GENOMIC DNA]</scope>
    <source>
        <strain evidence="25">SBR-YM</strain>
        <tissue evidence="25">Skin</tissue>
    </source>
</reference>
<keyword evidence="16" id="KW-0564">Palmitate</keyword>
<dbReference type="GO" id="GO:0032727">
    <property type="term" value="P:positive regulation of interferon-alpha production"/>
    <property type="evidence" value="ECO:0007669"/>
    <property type="project" value="UniProtKB-ARBA"/>
</dbReference>
<keyword evidence="11" id="KW-0391">Immunity</keyword>
<evidence type="ECO:0000256" key="23">
    <source>
        <dbReference type="SAM" id="Phobius"/>
    </source>
</evidence>
<evidence type="ECO:0000256" key="8">
    <source>
        <dbReference type="ARBA" id="ARBA00022692"/>
    </source>
</evidence>
<dbReference type="GO" id="GO:0045071">
    <property type="term" value="P:negative regulation of viral genome replication"/>
    <property type="evidence" value="ECO:0007669"/>
    <property type="project" value="UniProtKB-ARBA"/>
</dbReference>
<evidence type="ECO:0000256" key="12">
    <source>
        <dbReference type="ARBA" id="ARBA00022989"/>
    </source>
</evidence>
<evidence type="ECO:0000256" key="1">
    <source>
        <dbReference type="ARBA" id="ARBA00004275"/>
    </source>
</evidence>
<evidence type="ECO:0000256" key="9">
    <source>
        <dbReference type="ARBA" id="ARBA00022787"/>
    </source>
</evidence>
<dbReference type="GO" id="GO:0035591">
    <property type="term" value="F:signaling adaptor activity"/>
    <property type="evidence" value="ECO:0007669"/>
    <property type="project" value="UniProtKB-ARBA"/>
</dbReference>
<keyword evidence="6" id="KW-0945">Host-virus interaction</keyword>
<feature type="compositionally biased region" description="Polar residues" evidence="22">
    <location>
        <begin position="339"/>
        <end position="374"/>
    </location>
</feature>
<evidence type="ECO:0000313" key="26">
    <source>
        <dbReference type="Proteomes" id="UP000551758"/>
    </source>
</evidence>
<dbReference type="AlphaFoldDB" id="A0A7J7F9Y8"/>
<dbReference type="InterPro" id="IPR011029">
    <property type="entry name" value="DEATH-like_dom_sf"/>
</dbReference>
<evidence type="ECO:0000256" key="5">
    <source>
        <dbReference type="ARBA" id="ARBA00022553"/>
    </source>
</evidence>
<evidence type="ECO:0000256" key="18">
    <source>
        <dbReference type="ARBA" id="ARBA00023288"/>
    </source>
</evidence>
<comment type="caution">
    <text evidence="25">The sequence shown here is derived from an EMBL/GenBank/DDBJ whole genome shotgun (WGS) entry which is preliminary data.</text>
</comment>
<dbReference type="InterPro" id="IPR031964">
    <property type="entry name" value="CARD_dom"/>
</dbReference>
<keyword evidence="10" id="KW-0832">Ubl conjugation</keyword>
<keyword evidence="13" id="KW-0051">Antiviral defense</keyword>
<dbReference type="Gene3D" id="1.10.533.10">
    <property type="entry name" value="Death Domain, Fas"/>
    <property type="match status" value="1"/>
</dbReference>
<evidence type="ECO:0000256" key="4">
    <source>
        <dbReference type="ARBA" id="ARBA00022499"/>
    </source>
</evidence>
<keyword evidence="17" id="KW-0576">Peroxisome</keyword>
<feature type="transmembrane region" description="Helical" evidence="23">
    <location>
        <begin position="528"/>
        <end position="546"/>
    </location>
</feature>
<dbReference type="InterPro" id="IPR052787">
    <property type="entry name" value="MAVS"/>
</dbReference>
<proteinExistence type="predicted"/>
<keyword evidence="18" id="KW-0449">Lipoprotein</keyword>
<feature type="domain" description="Caspase recruitment" evidence="24">
    <location>
        <begin position="41"/>
        <end position="125"/>
    </location>
</feature>
<dbReference type="GO" id="GO:0002753">
    <property type="term" value="P:cytoplasmic pattern recognition receptor signaling pathway"/>
    <property type="evidence" value="ECO:0007669"/>
    <property type="project" value="UniProtKB-ARBA"/>
</dbReference>
<keyword evidence="15 23" id="KW-0472">Membrane</keyword>
<keyword evidence="4" id="KW-1017">Isopeptide bond</keyword>
<keyword evidence="26" id="KW-1185">Reference proteome</keyword>
<evidence type="ECO:0000256" key="16">
    <source>
        <dbReference type="ARBA" id="ARBA00023139"/>
    </source>
</evidence>
<dbReference type="GO" id="GO:1900227">
    <property type="term" value="P:positive regulation of NLRP3 inflammasome complex assembly"/>
    <property type="evidence" value="ECO:0007669"/>
    <property type="project" value="UniProtKB-ARBA"/>
</dbReference>
<evidence type="ECO:0000259" key="24">
    <source>
        <dbReference type="Pfam" id="PF16739"/>
    </source>
</evidence>
<sequence length="552" mass="58218">MGPGSSGSDYFGLLNLFSIHPSRARALCHFRTWTEMTFAEDKTFQYIRHHHSTFRNIHVLEILPYLSCLTASDQDRLRATYERWGNQDTLLELFNSLRRRNGWVHSFIEALRACELSGLADEVARVYHSSLPRTSNRPAAPLEPPSVPAEVPGPSIPTVAPSTPANGCREEEPSYPMPVQDTQPPEYQEESSRKATQIPSSGAVLRRPGGPLEPSSDMGAPSPLTSSGPQEQDTELDGTHTAAAGMVSSLTSLRGPLSPTVSFQPLARSTPRASRLPGPPVLAPSTGTSPSSTGLASAGDAGDQAEVTICSSGAGVPTNSMTASTAPSKVPTKPAFASTVPSKLPTSSKPPGTMPTNVLTSQTPSKLPINSTRAGTVPPKVPTGLAPDCMMPSKVPANTAPTIRSSHRPEEETPAPTGAATAGGSSNSRGSGLELSKPGRLVSQIDNQPLSICSEDLAISCSDSLGARPANAPEENEYESGSVDSIRMHVAEGPNADLLEGSPGPRAALQLREDEVTLCNWTVPRARWLGVAAAGALLATLLAALYRRRLLQ</sequence>
<evidence type="ECO:0000256" key="20">
    <source>
        <dbReference type="ARBA" id="ARBA00082620"/>
    </source>
</evidence>
<dbReference type="PANTHER" id="PTHR21446">
    <property type="entry name" value="DUF3504 DOMAIN-CONTAINING PROTEIN"/>
    <property type="match status" value="1"/>
</dbReference>
<evidence type="ECO:0000256" key="6">
    <source>
        <dbReference type="ARBA" id="ARBA00022581"/>
    </source>
</evidence>
<gene>
    <name evidence="25" type="ORF">HPG69_008566</name>
</gene>
<evidence type="ECO:0000256" key="13">
    <source>
        <dbReference type="ARBA" id="ARBA00023118"/>
    </source>
</evidence>
<feature type="compositionally biased region" description="Low complexity" evidence="22">
    <location>
        <begin position="414"/>
        <end position="424"/>
    </location>
</feature>
<evidence type="ECO:0000256" key="22">
    <source>
        <dbReference type="SAM" id="MobiDB-lite"/>
    </source>
</evidence>
<keyword evidence="7" id="KW-0399">Innate immunity</keyword>
<keyword evidence="14" id="KW-0496">Mitochondrion</keyword>
<dbReference type="GO" id="GO:0051607">
    <property type="term" value="P:defense response to virus"/>
    <property type="evidence" value="ECO:0007669"/>
    <property type="project" value="UniProtKB-KW"/>
</dbReference>
<keyword evidence="5" id="KW-0597">Phosphoprotein</keyword>
<evidence type="ECO:0000256" key="7">
    <source>
        <dbReference type="ARBA" id="ARBA00022588"/>
    </source>
</evidence>
<dbReference type="GO" id="GO:0045087">
    <property type="term" value="P:innate immune response"/>
    <property type="evidence" value="ECO:0007669"/>
    <property type="project" value="UniProtKB-KW"/>
</dbReference>